<dbReference type="RefSeq" id="WP_258828007.1">
    <property type="nucleotide sequence ID" value="NZ_JANUHA010000006.1"/>
</dbReference>
<sequence length="425" mass="46362">MIASLFHLIRLLAAWLLSYLFLCILINETIFEPLDRDPGGYFAFVALLLGTWIASGVFSHIRRVRLIAGALNSTTLSNRQRRQIEIPFEAGEAFDLIDAAIRELPGAEIVDSARDSLQVRAKVTRIDPYGGRSQSSHWALDHFGARRNQILATVTPNGDDAGSVTLICEPEGAAWTDLFLVDHGTNLENAEAIARAITRRVAERRRGEAAKVRQTATEKELTVAKLNLLHAQVEPHFLYNTLASAQVLTRSDPARADEMLGNLIQYLRHSLPRTEDAPSTIGEELERAQAYLDILKIRMGPRLQLQVDIPDALRGVLFPTMMLQTLVENAIKHGLEPKPGGGTVWILARQVAQLEHSAVAVTVADDGRGFTAEGGGTGVGLRNVRERLRLAYGSAASFSIVANFPSGVAATITVPNTVQAGVHHA</sequence>
<protein>
    <submittedName>
        <fullName evidence="3">Histidine kinase</fullName>
    </submittedName>
</protein>
<dbReference type="EMBL" id="JANUHA010000006">
    <property type="protein sequence ID" value="MCS0596985.1"/>
    <property type="molecule type" value="Genomic_DNA"/>
</dbReference>
<dbReference type="PANTHER" id="PTHR34220">
    <property type="entry name" value="SENSOR HISTIDINE KINASE YPDA"/>
    <property type="match status" value="1"/>
</dbReference>
<dbReference type="GO" id="GO:0016301">
    <property type="term" value="F:kinase activity"/>
    <property type="evidence" value="ECO:0007669"/>
    <property type="project" value="UniProtKB-KW"/>
</dbReference>
<reference evidence="3 4" key="1">
    <citation type="submission" date="2022-08" db="EMBL/GenBank/DDBJ databases">
        <title>Reclassification of Massilia species as members of the genera Telluria, Duganella, Pseudoduganella, Mokoshia gen. nov. and Zemynaea gen. nov. using orthogonal and non-orthogonal genome-based approaches.</title>
        <authorList>
            <person name="Bowman J.P."/>
        </authorList>
    </citation>
    <scope>NUCLEOTIDE SEQUENCE [LARGE SCALE GENOMIC DNA]</scope>
    <source>
        <strain evidence="3 4">JCM 31661</strain>
    </source>
</reference>
<dbReference type="InterPro" id="IPR050640">
    <property type="entry name" value="Bact_2-comp_sensor_kinase"/>
</dbReference>
<dbReference type="Gene3D" id="3.30.565.10">
    <property type="entry name" value="Histidine kinase-like ATPase, C-terminal domain"/>
    <property type="match status" value="1"/>
</dbReference>
<dbReference type="PANTHER" id="PTHR34220:SF9">
    <property type="entry name" value="SIGNAL TRANSDUCTION HISTIDINE KINASE INTERNAL REGION DOMAIN-CONTAINING PROTEIN"/>
    <property type="match status" value="1"/>
</dbReference>
<evidence type="ECO:0000313" key="3">
    <source>
        <dbReference type="EMBL" id="MCS0596985.1"/>
    </source>
</evidence>
<dbReference type="SMART" id="SM00387">
    <property type="entry name" value="HATPase_c"/>
    <property type="match status" value="1"/>
</dbReference>
<feature type="transmembrane region" description="Helical" evidence="1">
    <location>
        <begin position="7"/>
        <end position="27"/>
    </location>
</feature>
<keyword evidence="4" id="KW-1185">Reference proteome</keyword>
<evidence type="ECO:0000259" key="2">
    <source>
        <dbReference type="SMART" id="SM00387"/>
    </source>
</evidence>
<keyword evidence="3" id="KW-0808">Transferase</keyword>
<comment type="caution">
    <text evidence="3">The sequence shown here is derived from an EMBL/GenBank/DDBJ whole genome shotgun (WGS) entry which is preliminary data.</text>
</comment>
<organism evidence="3 4">
    <name type="scientific">Massilia agri</name>
    <dbReference type="NCBI Taxonomy" id="1886785"/>
    <lineage>
        <taxon>Bacteria</taxon>
        <taxon>Pseudomonadati</taxon>
        <taxon>Pseudomonadota</taxon>
        <taxon>Betaproteobacteria</taxon>
        <taxon>Burkholderiales</taxon>
        <taxon>Oxalobacteraceae</taxon>
        <taxon>Telluria group</taxon>
        <taxon>Massilia</taxon>
    </lineage>
</organism>
<name>A0ABT2ALW7_9BURK</name>
<dbReference type="Proteomes" id="UP001206572">
    <property type="component" value="Unassembled WGS sequence"/>
</dbReference>
<dbReference type="Pfam" id="PF02518">
    <property type="entry name" value="HATPase_c"/>
    <property type="match status" value="1"/>
</dbReference>
<keyword evidence="1" id="KW-0472">Membrane</keyword>
<dbReference type="Pfam" id="PF06580">
    <property type="entry name" value="His_kinase"/>
    <property type="match status" value="1"/>
</dbReference>
<evidence type="ECO:0000256" key="1">
    <source>
        <dbReference type="SAM" id="Phobius"/>
    </source>
</evidence>
<keyword evidence="3" id="KW-0418">Kinase</keyword>
<feature type="domain" description="Histidine kinase/HSP90-like ATPase" evidence="2">
    <location>
        <begin position="318"/>
        <end position="418"/>
    </location>
</feature>
<dbReference type="SUPFAM" id="SSF55874">
    <property type="entry name" value="ATPase domain of HSP90 chaperone/DNA topoisomerase II/histidine kinase"/>
    <property type="match status" value="1"/>
</dbReference>
<accession>A0ABT2ALW7</accession>
<dbReference type="InterPro" id="IPR003594">
    <property type="entry name" value="HATPase_dom"/>
</dbReference>
<keyword evidence="1" id="KW-0812">Transmembrane</keyword>
<dbReference type="InterPro" id="IPR010559">
    <property type="entry name" value="Sig_transdc_His_kin_internal"/>
</dbReference>
<keyword evidence="1" id="KW-1133">Transmembrane helix</keyword>
<dbReference type="InterPro" id="IPR036890">
    <property type="entry name" value="HATPase_C_sf"/>
</dbReference>
<gene>
    <name evidence="3" type="ORF">NX780_11575</name>
</gene>
<proteinExistence type="predicted"/>
<evidence type="ECO:0000313" key="4">
    <source>
        <dbReference type="Proteomes" id="UP001206572"/>
    </source>
</evidence>
<feature type="transmembrane region" description="Helical" evidence="1">
    <location>
        <begin position="39"/>
        <end position="58"/>
    </location>
</feature>